<evidence type="ECO:0000256" key="4">
    <source>
        <dbReference type="ARBA" id="ARBA00023136"/>
    </source>
</evidence>
<gene>
    <name evidence="6" type="ORF">COT81_05740</name>
</gene>
<evidence type="ECO:0000256" key="2">
    <source>
        <dbReference type="ARBA" id="ARBA00022692"/>
    </source>
</evidence>
<organism evidence="6 7">
    <name type="scientific">Candidatus Buchananbacteria bacterium CG10_big_fil_rev_8_21_14_0_10_42_9</name>
    <dbReference type="NCBI Taxonomy" id="1974526"/>
    <lineage>
        <taxon>Bacteria</taxon>
        <taxon>Candidatus Buchananiibacteriota</taxon>
    </lineage>
</organism>
<dbReference type="Pfam" id="PF09685">
    <property type="entry name" value="MamF_MmsF"/>
    <property type="match status" value="1"/>
</dbReference>
<evidence type="ECO:0000256" key="5">
    <source>
        <dbReference type="SAM" id="Phobius"/>
    </source>
</evidence>
<accession>A0A2H0W243</accession>
<comment type="subcellular location">
    <subcellularLocation>
        <location evidence="1">Membrane</location>
        <topology evidence="1">Multi-pass membrane protein</topology>
    </subcellularLocation>
</comment>
<dbReference type="AlphaFoldDB" id="A0A2H0W243"/>
<dbReference type="InterPro" id="IPR019109">
    <property type="entry name" value="MamF_MmsF"/>
</dbReference>
<comment type="caution">
    <text evidence="6">The sequence shown here is derived from an EMBL/GenBank/DDBJ whole genome shotgun (WGS) entry which is preliminary data.</text>
</comment>
<evidence type="ECO:0000256" key="1">
    <source>
        <dbReference type="ARBA" id="ARBA00004141"/>
    </source>
</evidence>
<reference evidence="7" key="1">
    <citation type="submission" date="2017-09" db="EMBL/GenBank/DDBJ databases">
        <title>Depth-based differentiation of microbial function through sediment-hosted aquifers and enrichment of novel symbionts in the deep terrestrial subsurface.</title>
        <authorList>
            <person name="Probst A.J."/>
            <person name="Ladd B."/>
            <person name="Jarett J.K."/>
            <person name="Geller-Mcgrath D.E."/>
            <person name="Sieber C.M.K."/>
            <person name="Emerson J.B."/>
            <person name="Anantharaman K."/>
            <person name="Thomas B.C."/>
            <person name="Malmstrom R."/>
            <person name="Stieglmeier M."/>
            <person name="Klingl A."/>
            <person name="Woyke T."/>
            <person name="Ryan C.M."/>
            <person name="Banfield J.F."/>
        </authorList>
    </citation>
    <scope>NUCLEOTIDE SEQUENCE [LARGE SCALE GENOMIC DNA]</scope>
</reference>
<proteinExistence type="predicted"/>
<feature type="transmembrane region" description="Helical" evidence="5">
    <location>
        <begin position="15"/>
        <end position="33"/>
    </location>
</feature>
<dbReference type="EMBL" id="PEZZ01000049">
    <property type="protein sequence ID" value="PIS04571.1"/>
    <property type="molecule type" value="Genomic_DNA"/>
</dbReference>
<dbReference type="Proteomes" id="UP000230935">
    <property type="component" value="Unassembled WGS sequence"/>
</dbReference>
<evidence type="ECO:0000313" key="7">
    <source>
        <dbReference type="Proteomes" id="UP000230935"/>
    </source>
</evidence>
<keyword evidence="3 5" id="KW-1133">Transmembrane helix</keyword>
<name>A0A2H0W243_9BACT</name>
<evidence type="ECO:0008006" key="8">
    <source>
        <dbReference type="Google" id="ProtNLM"/>
    </source>
</evidence>
<evidence type="ECO:0000313" key="6">
    <source>
        <dbReference type="EMBL" id="PIS04571.1"/>
    </source>
</evidence>
<feature type="transmembrane region" description="Helical" evidence="5">
    <location>
        <begin position="45"/>
        <end position="78"/>
    </location>
</feature>
<keyword evidence="4 5" id="KW-0472">Membrane</keyword>
<keyword evidence="2 5" id="KW-0812">Transmembrane</keyword>
<protein>
    <recommendedName>
        <fullName evidence="8">DUF4870 domain-containing protein</fullName>
    </recommendedName>
</protein>
<evidence type="ECO:0000256" key="3">
    <source>
        <dbReference type="ARBA" id="ARBA00022989"/>
    </source>
</evidence>
<sequence>MAENKSVKPEQGDKLWAAASYIWVLSIVVWALKRKSPFVHGHARQGVVLFIGMVLGIIPAIGWVVALASVVLAIIGLIKAINGEVWEAPVAGAIADKLNL</sequence>